<evidence type="ECO:0000313" key="1">
    <source>
        <dbReference type="EMBL" id="CAD9088046.1"/>
    </source>
</evidence>
<sequence>MSSASKSAAAEYRPLEVPATVPIVATGTASEKSPITGDELEWCFRRCTFSAEEADLSRHYGSDDAEAMLAALTGVLELYRPLLSWPGVGTRWREFAAFLQSSAFAPASVANGGCEATAAQQEAERRRCFVAFANHLGRVATYRALALDAEGARAIDAADEIFPTGQLRGATPAELDAIIRGKGVRQVLVARLFIAHLRRLLGVDPSISLHDDWQTTAVIASGYLAPAAANAPPVGGARSVYLYRVAVPVIESCGWSLQRVAKEAPEFLGPRYADHAPWFNFKAPAAPDGVWFDATVQRTERYGLYTVPHLRQRLMAVWRFDTADAVREAVAPFVEMQNALHDAHPNGEGAA</sequence>
<dbReference type="EMBL" id="HBGF01000329">
    <property type="protein sequence ID" value="CAD9088046.1"/>
    <property type="molecule type" value="Transcribed_RNA"/>
</dbReference>
<dbReference type="AlphaFoldDB" id="A0A7S1KWJ5"/>
<protein>
    <submittedName>
        <fullName evidence="1">Uncharacterized protein</fullName>
    </submittedName>
</protein>
<accession>A0A7S1KWJ5</accession>
<proteinExistence type="predicted"/>
<gene>
    <name evidence="1" type="ORF">NDES1114_LOCUS240</name>
</gene>
<name>A0A7S1KWJ5_NEODS</name>
<organism evidence="1">
    <name type="scientific">Neobodo designis</name>
    <name type="common">Flagellated protozoan</name>
    <name type="synonym">Bodo designis</name>
    <dbReference type="NCBI Taxonomy" id="312471"/>
    <lineage>
        <taxon>Eukaryota</taxon>
        <taxon>Discoba</taxon>
        <taxon>Euglenozoa</taxon>
        <taxon>Kinetoplastea</taxon>
        <taxon>Metakinetoplastina</taxon>
        <taxon>Neobodonida</taxon>
        <taxon>Neobodo</taxon>
    </lineage>
</organism>
<reference evidence="1" key="1">
    <citation type="submission" date="2021-01" db="EMBL/GenBank/DDBJ databases">
        <authorList>
            <person name="Corre E."/>
            <person name="Pelletier E."/>
            <person name="Niang G."/>
            <person name="Scheremetjew M."/>
            <person name="Finn R."/>
            <person name="Kale V."/>
            <person name="Holt S."/>
            <person name="Cochrane G."/>
            <person name="Meng A."/>
            <person name="Brown T."/>
            <person name="Cohen L."/>
        </authorList>
    </citation>
    <scope>NUCLEOTIDE SEQUENCE</scope>
    <source>
        <strain evidence="1">CCAP 1951/1</strain>
    </source>
</reference>